<evidence type="ECO:0000256" key="1">
    <source>
        <dbReference type="SAM" id="Phobius"/>
    </source>
</evidence>
<gene>
    <name evidence="2" type="ORF">JCM31447_29370</name>
</gene>
<dbReference type="AlphaFoldDB" id="A0A4P2VM73"/>
<dbReference type="KEGG" id="sbf:JCM31447_29370"/>
<evidence type="ECO:0000313" key="2">
    <source>
        <dbReference type="EMBL" id="BBH54466.1"/>
    </source>
</evidence>
<protein>
    <submittedName>
        <fullName evidence="2">Uncharacterized protein</fullName>
    </submittedName>
</protein>
<proteinExistence type="predicted"/>
<keyword evidence="3" id="KW-1185">Reference proteome</keyword>
<keyword evidence="1" id="KW-0472">Membrane</keyword>
<organism evidence="2 3">
    <name type="scientific">Fluviispira sanaruensis</name>
    <dbReference type="NCBI Taxonomy" id="2493639"/>
    <lineage>
        <taxon>Bacteria</taxon>
        <taxon>Pseudomonadati</taxon>
        <taxon>Bdellovibrionota</taxon>
        <taxon>Oligoflexia</taxon>
        <taxon>Silvanigrellales</taxon>
        <taxon>Silvanigrellaceae</taxon>
        <taxon>Fluviispira</taxon>
    </lineage>
</organism>
<accession>A0A4P2VM73</accession>
<dbReference type="EMBL" id="AP019368">
    <property type="protein sequence ID" value="BBH54466.1"/>
    <property type="molecule type" value="Genomic_DNA"/>
</dbReference>
<sequence length="261" mass="29184">MLQNSILIKIVFIAIFSIFFISCQTSKPLPSGIQTGYEAVNPASIIAVPLFILPDPSKTISIDLATISSENIIALLQKKVIDSFDGQPNINGYPFEVVQKALLKSNSNVLLKLNETMKNVANRFSSRDSSVRTLITSSCLSRRNFLEFYSYCLATEPTWIDNLNTLTARVMNADTALILVINQIESHFVDGIYSITGGFSVLLVDTNNAKLVWGKDGNLTLQNPPEKKYFPYWSDLINGVFTNNFWDDFPGRVVDKKIKKK</sequence>
<dbReference type="OrthoDB" id="5292354at2"/>
<name>A0A4P2VM73_FLUSA</name>
<evidence type="ECO:0000313" key="3">
    <source>
        <dbReference type="Proteomes" id="UP000291236"/>
    </source>
</evidence>
<keyword evidence="1" id="KW-0812">Transmembrane</keyword>
<reference evidence="2 3" key="1">
    <citation type="submission" date="2018-12" db="EMBL/GenBank/DDBJ databases">
        <title>Rubrispira sanarue gen. nov., sp., nov., a member of the order Silvanigrellales, isolated from a brackish lake in Hamamatsu Japan.</title>
        <authorList>
            <person name="Maejima Y."/>
            <person name="Iino T."/>
            <person name="Muraguchi Y."/>
            <person name="Fukuda K."/>
            <person name="Nojiri H."/>
            <person name="Ohkuma M."/>
            <person name="Moriuchi R."/>
            <person name="Dohra H."/>
            <person name="Kimbara K."/>
            <person name="Shintani M."/>
        </authorList>
    </citation>
    <scope>NUCLEOTIDE SEQUENCE [LARGE SCALE GENOMIC DNA]</scope>
    <source>
        <strain evidence="2 3">RF1110005</strain>
    </source>
</reference>
<dbReference type="Proteomes" id="UP000291236">
    <property type="component" value="Chromosome"/>
</dbReference>
<feature type="transmembrane region" description="Helical" evidence="1">
    <location>
        <begin position="6"/>
        <end position="23"/>
    </location>
</feature>
<dbReference type="RefSeq" id="WP_130612257.1">
    <property type="nucleotide sequence ID" value="NZ_AP019368.1"/>
</dbReference>
<keyword evidence="1" id="KW-1133">Transmembrane helix</keyword>